<keyword evidence="1" id="KW-0175">Coiled coil</keyword>
<organism evidence="3 4">
    <name type="scientific">Nonomuraea mangrovi</name>
    <dbReference type="NCBI Taxonomy" id="2316207"/>
    <lineage>
        <taxon>Bacteria</taxon>
        <taxon>Bacillati</taxon>
        <taxon>Actinomycetota</taxon>
        <taxon>Actinomycetes</taxon>
        <taxon>Streptosporangiales</taxon>
        <taxon>Streptosporangiaceae</taxon>
        <taxon>Nonomuraea</taxon>
    </lineage>
</organism>
<comment type="caution">
    <text evidence="3">The sequence shown here is derived from an EMBL/GenBank/DDBJ whole genome shotgun (WGS) entry which is preliminary data.</text>
</comment>
<reference evidence="4" key="1">
    <citation type="journal article" date="2019" name="Int. J. Syst. Evol. Microbiol.">
        <title>The Global Catalogue of Microorganisms (GCM) 10K type strain sequencing project: providing services to taxonomists for standard genome sequencing and annotation.</title>
        <authorList>
            <consortium name="The Broad Institute Genomics Platform"/>
            <consortium name="The Broad Institute Genome Sequencing Center for Infectious Disease"/>
            <person name="Wu L."/>
            <person name="Ma J."/>
        </authorList>
    </citation>
    <scope>NUCLEOTIDE SEQUENCE [LARGE SCALE GENOMIC DNA]</scope>
    <source>
        <strain evidence="4">ICMP 6774ER</strain>
    </source>
</reference>
<name>A0ABW4TAZ6_9ACTN</name>
<protein>
    <submittedName>
        <fullName evidence="3">Hemerythrin domain-containing protein</fullName>
    </submittedName>
</protein>
<accession>A0ABW4TAZ6</accession>
<keyword evidence="4" id="KW-1185">Reference proteome</keyword>
<dbReference type="EMBL" id="JBHUFV010000061">
    <property type="protein sequence ID" value="MFD1938155.1"/>
    <property type="molecule type" value="Genomic_DNA"/>
</dbReference>
<feature type="domain" description="Hemerythrin-like" evidence="2">
    <location>
        <begin position="22"/>
        <end position="137"/>
    </location>
</feature>
<evidence type="ECO:0000259" key="2">
    <source>
        <dbReference type="Pfam" id="PF01814"/>
    </source>
</evidence>
<gene>
    <name evidence="3" type="ORF">ACFSKW_42435</name>
</gene>
<dbReference type="Gene3D" id="1.20.120.520">
    <property type="entry name" value="nmb1532 protein domain like"/>
    <property type="match status" value="1"/>
</dbReference>
<evidence type="ECO:0000313" key="4">
    <source>
        <dbReference type="Proteomes" id="UP001597368"/>
    </source>
</evidence>
<sequence>MSDDPVTPPEEELATLRMRRAHLRRACDELEQALAALSAGPADDRARRLAPAVAQVREAFAAHISIVEGPDGLFDEIRAEAPRLEGMLRRLHREHDDIAAGLAAAEEDLSAPDEAAMARVRERLTAVLVALGRHRQRGTDLLYQAYEIDIGGE</sequence>
<dbReference type="InterPro" id="IPR012312">
    <property type="entry name" value="Hemerythrin-like"/>
</dbReference>
<evidence type="ECO:0000313" key="3">
    <source>
        <dbReference type="EMBL" id="MFD1938155.1"/>
    </source>
</evidence>
<proteinExistence type="predicted"/>
<dbReference type="Pfam" id="PF01814">
    <property type="entry name" value="Hemerythrin"/>
    <property type="match status" value="1"/>
</dbReference>
<dbReference type="Proteomes" id="UP001597368">
    <property type="component" value="Unassembled WGS sequence"/>
</dbReference>
<evidence type="ECO:0000256" key="1">
    <source>
        <dbReference type="SAM" id="Coils"/>
    </source>
</evidence>
<dbReference type="RefSeq" id="WP_379579966.1">
    <property type="nucleotide sequence ID" value="NZ_JBHUFV010000061.1"/>
</dbReference>
<feature type="coiled-coil region" evidence="1">
    <location>
        <begin position="13"/>
        <end position="40"/>
    </location>
</feature>